<feature type="repeat" description="PPR" evidence="3">
    <location>
        <begin position="208"/>
        <end position="242"/>
    </location>
</feature>
<dbReference type="Gene3D" id="1.25.40.10">
    <property type="entry name" value="Tetratricopeptide repeat domain"/>
    <property type="match status" value="3"/>
</dbReference>
<dbReference type="GO" id="GO:0003729">
    <property type="term" value="F:mRNA binding"/>
    <property type="evidence" value="ECO:0007669"/>
    <property type="project" value="TreeGrafter"/>
</dbReference>
<evidence type="ECO:0000313" key="5">
    <source>
        <dbReference type="Proteomes" id="UP001177003"/>
    </source>
</evidence>
<comment type="similarity">
    <text evidence="1">Belongs to the PPR family. P subfamily.</text>
</comment>
<organism evidence="4 5">
    <name type="scientific">Lactuca saligna</name>
    <name type="common">Willowleaf lettuce</name>
    <dbReference type="NCBI Taxonomy" id="75948"/>
    <lineage>
        <taxon>Eukaryota</taxon>
        <taxon>Viridiplantae</taxon>
        <taxon>Streptophyta</taxon>
        <taxon>Embryophyta</taxon>
        <taxon>Tracheophyta</taxon>
        <taxon>Spermatophyta</taxon>
        <taxon>Magnoliopsida</taxon>
        <taxon>eudicotyledons</taxon>
        <taxon>Gunneridae</taxon>
        <taxon>Pentapetalae</taxon>
        <taxon>asterids</taxon>
        <taxon>campanulids</taxon>
        <taxon>Asterales</taxon>
        <taxon>Asteraceae</taxon>
        <taxon>Cichorioideae</taxon>
        <taxon>Cichorieae</taxon>
        <taxon>Lactucinae</taxon>
        <taxon>Lactuca</taxon>
    </lineage>
</organism>
<evidence type="ECO:0000313" key="4">
    <source>
        <dbReference type="EMBL" id="CAI9264935.1"/>
    </source>
</evidence>
<keyword evidence="5" id="KW-1185">Reference proteome</keyword>
<gene>
    <name evidence="4" type="ORF">LSALG_LOCUS5569</name>
</gene>
<feature type="repeat" description="PPR" evidence="3">
    <location>
        <begin position="383"/>
        <end position="417"/>
    </location>
</feature>
<dbReference type="Pfam" id="PF12854">
    <property type="entry name" value="PPR_1"/>
    <property type="match status" value="1"/>
</dbReference>
<dbReference type="InterPro" id="IPR011990">
    <property type="entry name" value="TPR-like_helical_dom_sf"/>
</dbReference>
<dbReference type="PROSITE" id="PS51375">
    <property type="entry name" value="PPR"/>
    <property type="match status" value="9"/>
</dbReference>
<dbReference type="EMBL" id="OX465086">
    <property type="protein sequence ID" value="CAI9264935.1"/>
    <property type="molecule type" value="Genomic_DNA"/>
</dbReference>
<sequence length="560" mass="63865">MTSLLIATEDPHLLFHRLFNNSFQTLGFIKDRISQIFIDVLCYTRSSAYLTDTRTSRNNELFPFAFQDLLEAIGSKHQRKTQDFSAPDKDSGGGGGDPEVVFNVLDAILKCSLERLKHMRESMSWAHIGHYNYKLKAGYNQHIDTIRSLSLEGRLGVALKLRSKMIHQGIFPDVVTHNYLINGFCKVNAFEKAEWLVTQMSLWGPSPNVATYNTLMKGYCAFGDTDKALDLISAMNYGKVKPNVITYTILVHAHCKKEKLEEARALLLELTDEYSEKTLIASTILMDSSFKKGDTSLAFTLWKEIFSKEVDVVAYNVVIHGSCLSLRYDLILAYKYINQMLKIGFLPDNFTYNTLINTLCKMKRIDEAVYLYKVMSKMGVTPDKITYKILIQGLCRVENVVTAHELLNSMLEKSMIPPLLTWNLVIGGYGRHGDKQNTLHIMNQMMEYGVLPNVFTYNALIHMFIKRREISKAHLVMKEMISCGPLPDIVTYNLLVGAESEFGHLYSAEQIHDDMLERGCRLIEVTMCVILQAAKNFQELQFPTCFLCIIISDMREVLKH</sequence>
<feature type="repeat" description="PPR" evidence="3">
    <location>
        <begin position="418"/>
        <end position="452"/>
    </location>
</feature>
<feature type="repeat" description="PPR" evidence="3">
    <location>
        <begin position="453"/>
        <end position="487"/>
    </location>
</feature>
<feature type="repeat" description="PPR" evidence="3">
    <location>
        <begin position="488"/>
        <end position="522"/>
    </location>
</feature>
<dbReference type="Pfam" id="PF01535">
    <property type="entry name" value="PPR"/>
    <property type="match status" value="1"/>
</dbReference>
<reference evidence="4" key="1">
    <citation type="submission" date="2023-04" db="EMBL/GenBank/DDBJ databases">
        <authorList>
            <person name="Vijverberg K."/>
            <person name="Xiong W."/>
            <person name="Schranz E."/>
        </authorList>
    </citation>
    <scope>NUCLEOTIDE SEQUENCE</scope>
</reference>
<dbReference type="InterPro" id="IPR002885">
    <property type="entry name" value="PPR_rpt"/>
</dbReference>
<dbReference type="Pfam" id="PF13041">
    <property type="entry name" value="PPR_2"/>
    <property type="match status" value="3"/>
</dbReference>
<evidence type="ECO:0000256" key="1">
    <source>
        <dbReference type="ARBA" id="ARBA00007626"/>
    </source>
</evidence>
<protein>
    <recommendedName>
        <fullName evidence="6">Pentatricopeptide repeat-containing protein</fullName>
    </recommendedName>
</protein>
<dbReference type="SUPFAM" id="SSF81901">
    <property type="entry name" value="HCP-like"/>
    <property type="match status" value="1"/>
</dbReference>
<evidence type="ECO:0000256" key="2">
    <source>
        <dbReference type="ARBA" id="ARBA00022737"/>
    </source>
</evidence>
<dbReference type="NCBIfam" id="TIGR00756">
    <property type="entry name" value="PPR"/>
    <property type="match status" value="6"/>
</dbReference>
<dbReference type="PANTHER" id="PTHR47938">
    <property type="entry name" value="RESPIRATORY COMPLEX I CHAPERONE (CIA84), PUTATIVE (AFU_ORTHOLOGUE AFUA_2G06020)-RELATED"/>
    <property type="match status" value="1"/>
</dbReference>
<feature type="repeat" description="PPR" evidence="3">
    <location>
        <begin position="348"/>
        <end position="382"/>
    </location>
</feature>
<proteinExistence type="inferred from homology"/>
<name>A0AA35V509_LACSI</name>
<dbReference type="AlphaFoldDB" id="A0AA35V509"/>
<evidence type="ECO:0008006" key="6">
    <source>
        <dbReference type="Google" id="ProtNLM"/>
    </source>
</evidence>
<keyword evidence="2" id="KW-0677">Repeat</keyword>
<feature type="repeat" description="PPR" evidence="3">
    <location>
        <begin position="311"/>
        <end position="347"/>
    </location>
</feature>
<feature type="repeat" description="PPR" evidence="3">
    <location>
        <begin position="173"/>
        <end position="207"/>
    </location>
</feature>
<evidence type="ECO:0000256" key="3">
    <source>
        <dbReference type="PROSITE-ProRule" id="PRU00708"/>
    </source>
</evidence>
<accession>A0AA35V509</accession>
<dbReference type="Proteomes" id="UP001177003">
    <property type="component" value="Chromosome 0"/>
</dbReference>
<feature type="repeat" description="PPR" evidence="3">
    <location>
        <begin position="243"/>
        <end position="273"/>
    </location>
</feature>
<dbReference type="PANTHER" id="PTHR47938:SF35">
    <property type="entry name" value="PENTATRICOPEPTIDE REPEAT-CONTAINING PROTEIN 4, MITOCHONDRIAL-RELATED"/>
    <property type="match status" value="1"/>
</dbReference>